<organism evidence="7 8">
    <name type="scientific">Achlya hypogyna</name>
    <name type="common">Oomycete</name>
    <name type="synonym">Protoachlya hypogyna</name>
    <dbReference type="NCBI Taxonomy" id="1202772"/>
    <lineage>
        <taxon>Eukaryota</taxon>
        <taxon>Sar</taxon>
        <taxon>Stramenopiles</taxon>
        <taxon>Oomycota</taxon>
        <taxon>Saprolegniomycetes</taxon>
        <taxon>Saprolegniales</taxon>
        <taxon>Achlyaceae</taxon>
        <taxon>Achlya</taxon>
    </lineage>
</organism>
<comment type="subcellular location">
    <subcellularLocation>
        <location evidence="1">Membrane</location>
    </subcellularLocation>
</comment>
<evidence type="ECO:0000256" key="5">
    <source>
        <dbReference type="SAM" id="Phobius"/>
    </source>
</evidence>
<evidence type="ECO:0000256" key="4">
    <source>
        <dbReference type="ARBA" id="ARBA00023136"/>
    </source>
</evidence>
<dbReference type="InterPro" id="IPR010920">
    <property type="entry name" value="LSM_dom_sf"/>
</dbReference>
<feature type="transmembrane region" description="Helical" evidence="5">
    <location>
        <begin position="86"/>
        <end position="106"/>
    </location>
</feature>
<dbReference type="OrthoDB" id="69854at2759"/>
<feature type="transmembrane region" description="Helical" evidence="5">
    <location>
        <begin position="6"/>
        <end position="26"/>
    </location>
</feature>
<evidence type="ECO:0000256" key="3">
    <source>
        <dbReference type="ARBA" id="ARBA00022989"/>
    </source>
</evidence>
<proteinExistence type="predicted"/>
<evidence type="ECO:0000256" key="1">
    <source>
        <dbReference type="ARBA" id="ARBA00004370"/>
    </source>
</evidence>
<dbReference type="Pfam" id="PF00924">
    <property type="entry name" value="MS_channel_2nd"/>
    <property type="match status" value="1"/>
</dbReference>
<dbReference type="EMBL" id="JNBR01000430">
    <property type="protein sequence ID" value="OQR93075.1"/>
    <property type="molecule type" value="Genomic_DNA"/>
</dbReference>
<dbReference type="STRING" id="1202772.A0A1V9Z511"/>
<evidence type="ECO:0000313" key="7">
    <source>
        <dbReference type="EMBL" id="OQR93075.1"/>
    </source>
</evidence>
<evidence type="ECO:0000256" key="2">
    <source>
        <dbReference type="ARBA" id="ARBA00022692"/>
    </source>
</evidence>
<dbReference type="SUPFAM" id="SSF50182">
    <property type="entry name" value="Sm-like ribonucleoproteins"/>
    <property type="match status" value="1"/>
</dbReference>
<keyword evidence="3 5" id="KW-1133">Transmembrane helix</keyword>
<dbReference type="Gene3D" id="2.30.30.60">
    <property type="match status" value="1"/>
</dbReference>
<comment type="caution">
    <text evidence="7">The sequence shown here is derived from an EMBL/GenBank/DDBJ whole genome shotgun (WGS) entry which is preliminary data.</text>
</comment>
<dbReference type="AlphaFoldDB" id="A0A1V9Z511"/>
<keyword evidence="8" id="KW-1185">Reference proteome</keyword>
<feature type="domain" description="Mechanosensitive ion channel MscS" evidence="6">
    <location>
        <begin position="179"/>
        <end position="244"/>
    </location>
</feature>
<keyword evidence="2 5" id="KW-0812">Transmembrane</keyword>
<accession>A0A1V9Z511</accession>
<dbReference type="InterPro" id="IPR045275">
    <property type="entry name" value="MscS_archaea/bacteria_type"/>
</dbReference>
<dbReference type="GO" id="GO:0016020">
    <property type="term" value="C:membrane"/>
    <property type="evidence" value="ECO:0007669"/>
    <property type="project" value="UniProtKB-SubCell"/>
</dbReference>
<dbReference type="InterPro" id="IPR006685">
    <property type="entry name" value="MscS_channel_2nd"/>
</dbReference>
<name>A0A1V9Z511_ACHHY</name>
<sequence>MTFKVDMGTIWRVGLAFVLVSNAYYFRERCVQHGFRLLRSRFGAKRLLKDLEMHFLAPVSWGIVLVALYIAVVILQFNHISEVSMFFQYAMGVPIIVATIALRRVVAKASIRYFGWDEFSREDYSRVLMVTESIGFVTMVLILIECFYIYVPNSAMMQELVVVFFTLLEVLGILAFYTTVRNAMMGFFLIFAEPFSTGSVCSIGSATGVVEQMALNTTVLRAMSGALVHIPNSVLASDHQRNYSECTFRKIHVTIPLDPSTPVCVVTSLVDDLRDQLSTCIVSSDVFQQKEAQEVCRSDSVGARAFTVSELSHGSGTTAALDSMAGIGELGSKCHSFRVHDLRCLQVTLTGMHRVLVTALIEGNDLKTLAKAKSKVNLTIMTCLERHGVFLNSN</sequence>
<gene>
    <name evidence="7" type="ORF">ACHHYP_02978</name>
</gene>
<dbReference type="InterPro" id="IPR023408">
    <property type="entry name" value="MscS_beta-dom_sf"/>
</dbReference>
<protein>
    <submittedName>
        <fullName evidence="7">Small mechanosensitive channel family protein</fullName>
    </submittedName>
</protein>
<dbReference type="Proteomes" id="UP000243579">
    <property type="component" value="Unassembled WGS sequence"/>
</dbReference>
<keyword evidence="4 5" id="KW-0472">Membrane</keyword>
<feature type="transmembrane region" description="Helical" evidence="5">
    <location>
        <begin position="127"/>
        <end position="150"/>
    </location>
</feature>
<evidence type="ECO:0000259" key="6">
    <source>
        <dbReference type="Pfam" id="PF00924"/>
    </source>
</evidence>
<dbReference type="GO" id="GO:0008381">
    <property type="term" value="F:mechanosensitive monoatomic ion channel activity"/>
    <property type="evidence" value="ECO:0007669"/>
    <property type="project" value="InterPro"/>
</dbReference>
<feature type="transmembrane region" description="Helical" evidence="5">
    <location>
        <begin position="55"/>
        <end position="74"/>
    </location>
</feature>
<feature type="transmembrane region" description="Helical" evidence="5">
    <location>
        <begin position="156"/>
        <end position="177"/>
    </location>
</feature>
<dbReference type="PANTHER" id="PTHR30221">
    <property type="entry name" value="SMALL-CONDUCTANCE MECHANOSENSITIVE CHANNEL"/>
    <property type="match status" value="1"/>
</dbReference>
<evidence type="ECO:0000313" key="8">
    <source>
        <dbReference type="Proteomes" id="UP000243579"/>
    </source>
</evidence>
<reference evidence="7 8" key="1">
    <citation type="journal article" date="2014" name="Genome Biol. Evol.">
        <title>The secreted proteins of Achlya hypogyna and Thraustotheca clavata identify the ancestral oomycete secretome and reveal gene acquisitions by horizontal gene transfer.</title>
        <authorList>
            <person name="Misner I."/>
            <person name="Blouin N."/>
            <person name="Leonard G."/>
            <person name="Richards T.A."/>
            <person name="Lane C.E."/>
        </authorList>
    </citation>
    <scope>NUCLEOTIDE SEQUENCE [LARGE SCALE GENOMIC DNA]</scope>
    <source>
        <strain evidence="7 8">ATCC 48635</strain>
    </source>
</reference>
<dbReference type="PANTHER" id="PTHR30221:SF1">
    <property type="entry name" value="SMALL-CONDUCTANCE MECHANOSENSITIVE CHANNEL"/>
    <property type="match status" value="1"/>
</dbReference>